<protein>
    <submittedName>
        <fullName evidence="2">Uncharacterized protein</fullName>
    </submittedName>
</protein>
<feature type="region of interest" description="Disordered" evidence="1">
    <location>
        <begin position="1"/>
        <end position="55"/>
    </location>
</feature>
<evidence type="ECO:0000313" key="3">
    <source>
        <dbReference type="Proteomes" id="UP000024376"/>
    </source>
</evidence>
<name>A0A024SN92_HYPJR</name>
<reference evidence="3" key="1">
    <citation type="journal article" date="2013" name="Ind. Biotechnol.">
        <title>Comparative genomics analysis of Trichoderma reesei strains.</title>
        <authorList>
            <person name="Koike H."/>
            <person name="Aerts A."/>
            <person name="LaButti K."/>
            <person name="Grigoriev I.V."/>
            <person name="Baker S.E."/>
        </authorList>
    </citation>
    <scope>NUCLEOTIDE SEQUENCE [LARGE SCALE GENOMIC DNA]</scope>
    <source>
        <strain evidence="3">ATCC 56765 / BCRC 32924 / NRRL 11460 / Rut C-30</strain>
    </source>
</reference>
<feature type="compositionally biased region" description="Polar residues" evidence="1">
    <location>
        <begin position="1"/>
        <end position="24"/>
    </location>
</feature>
<proteinExistence type="predicted"/>
<evidence type="ECO:0000256" key="1">
    <source>
        <dbReference type="SAM" id="MobiDB-lite"/>
    </source>
</evidence>
<dbReference type="AlphaFoldDB" id="A0A024SN92"/>
<gene>
    <name evidence="2" type="ORF">M419DRAFT_126133</name>
</gene>
<dbReference type="HOGENOM" id="CLU_2413546_0_0_1"/>
<dbReference type="EMBL" id="KI911139">
    <property type="protein sequence ID" value="ETS06701.1"/>
    <property type="molecule type" value="Genomic_DNA"/>
</dbReference>
<dbReference type="KEGG" id="trr:M419DRAFT_126133"/>
<organism evidence="2 3">
    <name type="scientific">Hypocrea jecorina (strain ATCC 56765 / BCRC 32924 / NRRL 11460 / Rut C-30)</name>
    <name type="common">Trichoderma reesei</name>
    <dbReference type="NCBI Taxonomy" id="1344414"/>
    <lineage>
        <taxon>Eukaryota</taxon>
        <taxon>Fungi</taxon>
        <taxon>Dikarya</taxon>
        <taxon>Ascomycota</taxon>
        <taxon>Pezizomycotina</taxon>
        <taxon>Sordariomycetes</taxon>
        <taxon>Hypocreomycetidae</taxon>
        <taxon>Hypocreales</taxon>
        <taxon>Hypocreaceae</taxon>
        <taxon>Trichoderma</taxon>
    </lineage>
</organism>
<accession>A0A024SN92</accession>
<dbReference type="Proteomes" id="UP000024376">
    <property type="component" value="Unassembled WGS sequence"/>
</dbReference>
<sequence length="92" mass="10132">MQCNRFIRPSTSQPTNRGASPSTKHNSKAARLKAKADSHAPSKQAAAQADAGQRRVVTGRMRGAWTFERSLHAALLGSRDDTYCTPYESEER</sequence>
<evidence type="ECO:0000313" key="2">
    <source>
        <dbReference type="EMBL" id="ETS06701.1"/>
    </source>
</evidence>